<feature type="compositionally biased region" description="Basic and acidic residues" evidence="1">
    <location>
        <begin position="75"/>
        <end position="96"/>
    </location>
</feature>
<sequence length="219" mass="21610">MTATNQSRPPAGGGQQARQEVSQVGQQAAQAGGQVAHAAAEQGGQVAAEARRQARELTGQAGGQLRDQAQAQQRRAAEGLRDLGRELGTMAERDGDSGLAGQAVRRAADAAQQAAGWLDAREPGEVLDDVRTYARRHPGTFLAGAAVAGLLVGRLTRGLTASGSDGSAGGGSAGGSAGGGSAGGSAGAAAEQPYTGTARAQNVSPAGRTEPDVPGRVGP</sequence>
<proteinExistence type="predicted"/>
<comment type="caution">
    <text evidence="2">The sequence shown here is derived from an EMBL/GenBank/DDBJ whole genome shotgun (WGS) entry which is preliminary data.</text>
</comment>
<organism evidence="2 3">
    <name type="scientific">Micromonospora vulcania</name>
    <dbReference type="NCBI Taxonomy" id="1441873"/>
    <lineage>
        <taxon>Bacteria</taxon>
        <taxon>Bacillati</taxon>
        <taxon>Actinomycetota</taxon>
        <taxon>Actinomycetes</taxon>
        <taxon>Micromonosporales</taxon>
        <taxon>Micromonosporaceae</taxon>
        <taxon>Micromonospora</taxon>
    </lineage>
</organism>
<feature type="compositionally biased region" description="Gly residues" evidence="1">
    <location>
        <begin position="166"/>
        <end position="186"/>
    </location>
</feature>
<feature type="region of interest" description="Disordered" evidence="1">
    <location>
        <begin position="1"/>
        <end position="104"/>
    </location>
</feature>
<feature type="compositionally biased region" description="Low complexity" evidence="1">
    <location>
        <begin position="63"/>
        <end position="74"/>
    </location>
</feature>
<dbReference type="RefSeq" id="WP_377513492.1">
    <property type="nucleotide sequence ID" value="NZ_JBHSQS010000010.1"/>
</dbReference>
<gene>
    <name evidence="2" type="ORF">ACFQGL_18910</name>
</gene>
<feature type="region of interest" description="Disordered" evidence="1">
    <location>
        <begin position="158"/>
        <end position="219"/>
    </location>
</feature>
<evidence type="ECO:0000256" key="1">
    <source>
        <dbReference type="SAM" id="MobiDB-lite"/>
    </source>
</evidence>
<accession>A0ABW1H7V0</accession>
<evidence type="ECO:0000313" key="3">
    <source>
        <dbReference type="Proteomes" id="UP001596226"/>
    </source>
</evidence>
<feature type="compositionally biased region" description="Polar residues" evidence="1">
    <location>
        <begin position="194"/>
        <end position="204"/>
    </location>
</feature>
<reference evidence="3" key="1">
    <citation type="journal article" date="2019" name="Int. J. Syst. Evol. Microbiol.">
        <title>The Global Catalogue of Microorganisms (GCM) 10K type strain sequencing project: providing services to taxonomists for standard genome sequencing and annotation.</title>
        <authorList>
            <consortium name="The Broad Institute Genomics Platform"/>
            <consortium name="The Broad Institute Genome Sequencing Center for Infectious Disease"/>
            <person name="Wu L."/>
            <person name="Ma J."/>
        </authorList>
    </citation>
    <scope>NUCLEOTIDE SEQUENCE [LARGE SCALE GENOMIC DNA]</scope>
    <source>
        <strain evidence="3">CGMCC 4.7144</strain>
    </source>
</reference>
<evidence type="ECO:0008006" key="4">
    <source>
        <dbReference type="Google" id="ProtNLM"/>
    </source>
</evidence>
<dbReference type="EMBL" id="JBHSQS010000010">
    <property type="protein sequence ID" value="MFC5925416.1"/>
    <property type="molecule type" value="Genomic_DNA"/>
</dbReference>
<evidence type="ECO:0000313" key="2">
    <source>
        <dbReference type="EMBL" id="MFC5925416.1"/>
    </source>
</evidence>
<keyword evidence="3" id="KW-1185">Reference proteome</keyword>
<feature type="compositionally biased region" description="Low complexity" evidence="1">
    <location>
        <begin position="19"/>
        <end position="48"/>
    </location>
</feature>
<name>A0ABW1H7V0_9ACTN</name>
<dbReference type="Proteomes" id="UP001596226">
    <property type="component" value="Unassembled WGS sequence"/>
</dbReference>
<protein>
    <recommendedName>
        <fullName evidence="4">DUF3618 domain-containing protein</fullName>
    </recommendedName>
</protein>